<dbReference type="SUPFAM" id="SSF50956">
    <property type="entry name" value="Thermostable phytase (3-phytase)"/>
    <property type="match status" value="1"/>
</dbReference>
<sequence>MRNPTPLALAALLLGTPVSAQVAVAPTSQSTPDPSITGGVLQDVALWVSPGAPASSLFLTAYSNANGGLATFGLRGEPLDSETADGPMTAVAVRDGFRVSGIQQTLAVAASVISSGLVAYTVDPDRADRVERLGGAGAFVTGAQFSAVALYQSRDSGQFFVFAGTPTGVLQQYQLAADEGNVTATLVRTLTTTGPIVGLAVDEDTDSLFVTQQGQGLWRYGAAADADLTGQQLAVQGTGGLSSNVGRVAVYRARNGEGYILVADPGADAFAVYERRARTFVGSFRLADDDGGVIQANDPVALAVTSASLDTAFPNGVFAGSDALANPQNLKFASWAAVAEAFDPALRIDTRFDSDGGTDGGTDGGSGDDGGINGGPGPAPGPGGQLPEDSGCSCASASVPSTALLALIALVRLGRRRRG</sequence>
<dbReference type="AlphaFoldDB" id="A0A0H4WSZ3"/>
<keyword evidence="5" id="KW-1185">Reference proteome</keyword>
<reference evidence="4 5" key="1">
    <citation type="journal article" date="2016" name="PLoS ONE">
        <title>Complete Genome Sequence and Comparative Genomics of a Novel Myxobacterium Myxococcus hansupus.</title>
        <authorList>
            <person name="Sharma G."/>
            <person name="Narwani T."/>
            <person name="Subramanian S."/>
        </authorList>
    </citation>
    <scope>NUCLEOTIDE SEQUENCE [LARGE SCALE GENOMIC DNA]</scope>
    <source>
        <strain evidence="5">mixupus</strain>
    </source>
</reference>
<proteinExistence type="predicted"/>
<dbReference type="PATRIC" id="fig|1297742.4.peg.1600"/>
<accession>A0A0H4WSZ3</accession>
<dbReference type="InterPro" id="IPR024038">
    <property type="entry name" value="MYXO-CTERM"/>
</dbReference>
<evidence type="ECO:0000259" key="3">
    <source>
        <dbReference type="PROSITE" id="PS51662"/>
    </source>
</evidence>
<dbReference type="InterPro" id="IPR003431">
    <property type="entry name" value="B-propeller_Phytase"/>
</dbReference>
<feature type="signal peptide" evidence="2">
    <location>
        <begin position="1"/>
        <end position="22"/>
    </location>
</feature>
<dbReference type="InterPro" id="IPR017756">
    <property type="entry name" value="TM_Gly-Cys-Arg_CS"/>
</dbReference>
<evidence type="ECO:0000256" key="2">
    <source>
        <dbReference type="SAM" id="SignalP"/>
    </source>
</evidence>
<dbReference type="Proteomes" id="UP000009026">
    <property type="component" value="Chromosome"/>
</dbReference>
<dbReference type="NCBIfam" id="NF045638">
    <property type="entry name" value="Mrt_dep_phytase"/>
    <property type="match status" value="1"/>
</dbReference>
<feature type="domain" description="BPP" evidence="3">
    <location>
        <begin position="14"/>
        <end position="342"/>
    </location>
</feature>
<dbReference type="InterPro" id="IPR011042">
    <property type="entry name" value="6-blade_b-propeller_TolB-like"/>
</dbReference>
<dbReference type="OrthoDB" id="8696437at2"/>
<keyword evidence="2" id="KW-0732">Signal</keyword>
<feature type="compositionally biased region" description="Gly residues" evidence="1">
    <location>
        <begin position="357"/>
        <end position="376"/>
    </location>
</feature>
<name>A0A0H4WSZ3_9BACT</name>
<dbReference type="EMBL" id="CP012109">
    <property type="protein sequence ID" value="AKQ64673.1"/>
    <property type="molecule type" value="Genomic_DNA"/>
</dbReference>
<dbReference type="GO" id="GO:0016158">
    <property type="term" value="F:inositol hexakisphosphate 3-phosphatase activity"/>
    <property type="evidence" value="ECO:0007669"/>
    <property type="project" value="InterPro"/>
</dbReference>
<evidence type="ECO:0000256" key="1">
    <source>
        <dbReference type="SAM" id="MobiDB-lite"/>
    </source>
</evidence>
<dbReference type="RefSeq" id="WP_002634620.1">
    <property type="nucleotide sequence ID" value="NZ_CP012109.1"/>
</dbReference>
<dbReference type="Gene3D" id="2.120.10.30">
    <property type="entry name" value="TolB, C-terminal domain"/>
    <property type="match status" value="1"/>
</dbReference>
<protein>
    <submittedName>
        <fullName evidence="4">Phytase</fullName>
    </submittedName>
</protein>
<dbReference type="Pfam" id="PF02333">
    <property type="entry name" value="Phytase"/>
    <property type="match status" value="1"/>
</dbReference>
<dbReference type="PROSITE" id="PS51662">
    <property type="entry name" value="BP_PHYTASE"/>
    <property type="match status" value="1"/>
</dbReference>
<gene>
    <name evidence="4" type="ORF">A176_001585</name>
</gene>
<feature type="region of interest" description="Disordered" evidence="1">
    <location>
        <begin position="349"/>
        <end position="395"/>
    </location>
</feature>
<dbReference type="NCBIfam" id="TIGR03901">
    <property type="entry name" value="MYXO-CTERM"/>
    <property type="match status" value="1"/>
</dbReference>
<dbReference type="KEGG" id="mym:A176_001585"/>
<evidence type="ECO:0000313" key="5">
    <source>
        <dbReference type="Proteomes" id="UP000009026"/>
    </source>
</evidence>
<evidence type="ECO:0000313" key="4">
    <source>
        <dbReference type="EMBL" id="AKQ64673.1"/>
    </source>
</evidence>
<dbReference type="STRING" id="1297742.A176_001585"/>
<feature type="chain" id="PRO_5005212950" evidence="2">
    <location>
        <begin position="23"/>
        <end position="419"/>
    </location>
</feature>
<organism evidence="4 5">
    <name type="scientific">Pseudomyxococcus hansupus</name>
    <dbReference type="NCBI Taxonomy" id="1297742"/>
    <lineage>
        <taxon>Bacteria</taxon>
        <taxon>Pseudomonadati</taxon>
        <taxon>Myxococcota</taxon>
        <taxon>Myxococcia</taxon>
        <taxon>Myxococcales</taxon>
        <taxon>Cystobacterineae</taxon>
        <taxon>Myxococcaceae</taxon>
        <taxon>Pseudomyxococcus</taxon>
    </lineage>
</organism>
<dbReference type="eggNOG" id="COG4247">
    <property type="taxonomic scope" value="Bacteria"/>
</dbReference>
<dbReference type="NCBIfam" id="TIGR03382">
    <property type="entry name" value="GC_trans_RRR"/>
    <property type="match status" value="1"/>
</dbReference>